<gene>
    <name evidence="1" type="ORF">RNAN_3287</name>
</gene>
<dbReference type="Proteomes" id="UP000004374">
    <property type="component" value="Unassembled WGS sequence"/>
</dbReference>
<reference evidence="1 2" key="1">
    <citation type="journal article" date="2012" name="J. Bacteriol.">
        <title>Genome Sequence of the Protease-Producing Bacterium Rheinheimera nanhaiensis E407-8T, Isolated from Deep-Sea Sediment of the South China Sea.</title>
        <authorList>
            <person name="Zhang X.-Y."/>
            <person name="Zhang Y.-J."/>
            <person name="Qin Q.-L."/>
            <person name="Xie B.-B."/>
            <person name="Chen X.-L."/>
            <person name="Zhou B.-C."/>
            <person name="Zhang Y.-Z."/>
        </authorList>
    </citation>
    <scope>NUCLEOTIDE SEQUENCE [LARGE SCALE GENOMIC DNA]</scope>
    <source>
        <strain evidence="1 2">E407-8</strain>
    </source>
</reference>
<proteinExistence type="predicted"/>
<evidence type="ECO:0000313" key="1">
    <source>
        <dbReference type="EMBL" id="GAB60268.1"/>
    </source>
</evidence>
<dbReference type="STRING" id="562729.RNAN_3287"/>
<organism evidence="1 2">
    <name type="scientific">Rheinheimera nanhaiensis E407-8</name>
    <dbReference type="NCBI Taxonomy" id="562729"/>
    <lineage>
        <taxon>Bacteria</taxon>
        <taxon>Pseudomonadati</taxon>
        <taxon>Pseudomonadota</taxon>
        <taxon>Gammaproteobacteria</taxon>
        <taxon>Chromatiales</taxon>
        <taxon>Chromatiaceae</taxon>
        <taxon>Rheinheimera</taxon>
    </lineage>
</organism>
<dbReference type="AlphaFoldDB" id="I1E1U0"/>
<name>I1E1U0_9GAMM</name>
<evidence type="ECO:0000313" key="2">
    <source>
        <dbReference type="Proteomes" id="UP000004374"/>
    </source>
</evidence>
<dbReference type="EMBL" id="BAFK01000024">
    <property type="protein sequence ID" value="GAB60268.1"/>
    <property type="molecule type" value="Genomic_DNA"/>
</dbReference>
<comment type="caution">
    <text evidence="1">The sequence shown here is derived from an EMBL/GenBank/DDBJ whole genome shotgun (WGS) entry which is preliminary data.</text>
</comment>
<accession>I1E1U0</accession>
<keyword evidence="2" id="KW-1185">Reference proteome</keyword>
<protein>
    <submittedName>
        <fullName evidence="1">Uncharacterized protein</fullName>
    </submittedName>
</protein>
<sequence length="37" mass="4119">MLAFCFFACRIFQTNSRENLPGRNRQIAASLLSSGPT</sequence>